<dbReference type="GO" id="GO:0016772">
    <property type="term" value="F:transferase activity, transferring phosphorus-containing groups"/>
    <property type="evidence" value="ECO:0007669"/>
    <property type="project" value="InterPro"/>
</dbReference>
<proteinExistence type="predicted"/>
<sequence length="54" mass="6093">RPEFALGWGLGLAITKRIVEEYHNGRILLESTQFGSGSTFLIYLPAITRKNKKT</sequence>
<dbReference type="PRINTS" id="PR00344">
    <property type="entry name" value="BCTRLSENSOR"/>
</dbReference>
<organism evidence="2">
    <name type="scientific">marine sediment metagenome</name>
    <dbReference type="NCBI Taxonomy" id="412755"/>
    <lineage>
        <taxon>unclassified sequences</taxon>
        <taxon>metagenomes</taxon>
        <taxon>ecological metagenomes</taxon>
    </lineage>
</organism>
<dbReference type="AlphaFoldDB" id="X1K0H9"/>
<dbReference type="InterPro" id="IPR003594">
    <property type="entry name" value="HATPase_dom"/>
</dbReference>
<comment type="caution">
    <text evidence="2">The sequence shown here is derived from an EMBL/GenBank/DDBJ whole genome shotgun (WGS) entry which is preliminary data.</text>
</comment>
<dbReference type="Pfam" id="PF02518">
    <property type="entry name" value="HATPase_c"/>
    <property type="match status" value="1"/>
</dbReference>
<dbReference type="InterPro" id="IPR004358">
    <property type="entry name" value="Sig_transdc_His_kin-like_C"/>
</dbReference>
<name>X1K0H9_9ZZZZ</name>
<evidence type="ECO:0000259" key="1">
    <source>
        <dbReference type="Pfam" id="PF02518"/>
    </source>
</evidence>
<protein>
    <recommendedName>
        <fullName evidence="1">Histidine kinase/HSP90-like ATPase domain-containing protein</fullName>
    </recommendedName>
</protein>
<dbReference type="InterPro" id="IPR036890">
    <property type="entry name" value="HATPase_C_sf"/>
</dbReference>
<feature type="non-terminal residue" evidence="2">
    <location>
        <position position="1"/>
    </location>
</feature>
<gene>
    <name evidence="2" type="ORF">S03H2_63305</name>
</gene>
<feature type="domain" description="Histidine kinase/HSP90-like ATPase" evidence="1">
    <location>
        <begin position="7"/>
        <end position="46"/>
    </location>
</feature>
<evidence type="ECO:0000313" key="2">
    <source>
        <dbReference type="EMBL" id="GAH83804.1"/>
    </source>
</evidence>
<dbReference type="SUPFAM" id="SSF55874">
    <property type="entry name" value="ATPase domain of HSP90 chaperone/DNA topoisomerase II/histidine kinase"/>
    <property type="match status" value="1"/>
</dbReference>
<dbReference type="Gene3D" id="3.30.565.10">
    <property type="entry name" value="Histidine kinase-like ATPase, C-terminal domain"/>
    <property type="match status" value="1"/>
</dbReference>
<dbReference type="EMBL" id="BARU01041004">
    <property type="protein sequence ID" value="GAH83804.1"/>
    <property type="molecule type" value="Genomic_DNA"/>
</dbReference>
<accession>X1K0H9</accession>
<reference evidence="2" key="1">
    <citation type="journal article" date="2014" name="Front. Microbiol.">
        <title>High frequency of phylogenetically diverse reductive dehalogenase-homologous genes in deep subseafloor sedimentary metagenomes.</title>
        <authorList>
            <person name="Kawai M."/>
            <person name="Futagami T."/>
            <person name="Toyoda A."/>
            <person name="Takaki Y."/>
            <person name="Nishi S."/>
            <person name="Hori S."/>
            <person name="Arai W."/>
            <person name="Tsubouchi T."/>
            <person name="Morono Y."/>
            <person name="Uchiyama I."/>
            <person name="Ito T."/>
            <person name="Fujiyama A."/>
            <person name="Inagaki F."/>
            <person name="Takami H."/>
        </authorList>
    </citation>
    <scope>NUCLEOTIDE SEQUENCE</scope>
    <source>
        <strain evidence="2">Expedition CK06-06</strain>
    </source>
</reference>